<gene>
    <name evidence="2" type="ORF">B0H17DRAFT_511532</name>
</gene>
<organism evidence="2 3">
    <name type="scientific">Mycena rosella</name>
    <name type="common">Pink bonnet</name>
    <name type="synonym">Agaricus rosellus</name>
    <dbReference type="NCBI Taxonomy" id="1033263"/>
    <lineage>
        <taxon>Eukaryota</taxon>
        <taxon>Fungi</taxon>
        <taxon>Dikarya</taxon>
        <taxon>Basidiomycota</taxon>
        <taxon>Agaricomycotina</taxon>
        <taxon>Agaricomycetes</taxon>
        <taxon>Agaricomycetidae</taxon>
        <taxon>Agaricales</taxon>
        <taxon>Marasmiineae</taxon>
        <taxon>Mycenaceae</taxon>
        <taxon>Mycena</taxon>
    </lineage>
</organism>
<evidence type="ECO:0000313" key="2">
    <source>
        <dbReference type="EMBL" id="KAJ7633741.1"/>
    </source>
</evidence>
<name>A0AAD7FN43_MYCRO</name>
<proteinExistence type="predicted"/>
<comment type="caution">
    <text evidence="2">The sequence shown here is derived from an EMBL/GenBank/DDBJ whole genome shotgun (WGS) entry which is preliminary data.</text>
</comment>
<keyword evidence="3" id="KW-1185">Reference proteome</keyword>
<protein>
    <submittedName>
        <fullName evidence="2">Uncharacterized protein</fullName>
    </submittedName>
</protein>
<feature type="region of interest" description="Disordered" evidence="1">
    <location>
        <begin position="1"/>
        <end position="23"/>
    </location>
</feature>
<sequence length="249" mass="27760">MRRAPAQRCSPQVSRTATRAHTHTPALRRGLETASRWLRSPTCGAEEGWIVWMEEKAERIGRVGRGYWKGRRLSSSVTPRTRPHAPVSITSAVLSTSCGRPRMGRDPDAEMPPILLRLLIATRPSGPASSPFALFQHGRGGDREVLASYVAASVKNTGLRTARAAMVESEWTRRWDGGMVHQSRHPREAYVARGVDSIAHPILIGTTLPRRKTGAPPRIWQTRTHGFVLNHTAHPFQSRAPVWVWPREA</sequence>
<accession>A0AAD7FN43</accession>
<evidence type="ECO:0000256" key="1">
    <source>
        <dbReference type="SAM" id="MobiDB-lite"/>
    </source>
</evidence>
<dbReference type="Proteomes" id="UP001221757">
    <property type="component" value="Unassembled WGS sequence"/>
</dbReference>
<evidence type="ECO:0000313" key="3">
    <source>
        <dbReference type="Proteomes" id="UP001221757"/>
    </source>
</evidence>
<reference evidence="2" key="1">
    <citation type="submission" date="2023-03" db="EMBL/GenBank/DDBJ databases">
        <title>Massive genome expansion in bonnet fungi (Mycena s.s.) driven by repeated elements and novel gene families across ecological guilds.</title>
        <authorList>
            <consortium name="Lawrence Berkeley National Laboratory"/>
            <person name="Harder C.B."/>
            <person name="Miyauchi S."/>
            <person name="Viragh M."/>
            <person name="Kuo A."/>
            <person name="Thoen E."/>
            <person name="Andreopoulos B."/>
            <person name="Lu D."/>
            <person name="Skrede I."/>
            <person name="Drula E."/>
            <person name="Henrissat B."/>
            <person name="Morin E."/>
            <person name="Kohler A."/>
            <person name="Barry K."/>
            <person name="LaButti K."/>
            <person name="Morin E."/>
            <person name="Salamov A."/>
            <person name="Lipzen A."/>
            <person name="Mereny Z."/>
            <person name="Hegedus B."/>
            <person name="Baldrian P."/>
            <person name="Stursova M."/>
            <person name="Weitz H."/>
            <person name="Taylor A."/>
            <person name="Grigoriev I.V."/>
            <person name="Nagy L.G."/>
            <person name="Martin F."/>
            <person name="Kauserud H."/>
        </authorList>
    </citation>
    <scope>NUCLEOTIDE SEQUENCE</scope>
    <source>
        <strain evidence="2">CBHHK067</strain>
    </source>
</reference>
<dbReference type="AlphaFoldDB" id="A0AAD7FN43"/>
<dbReference type="EMBL" id="JARKIE010000485">
    <property type="protein sequence ID" value="KAJ7633741.1"/>
    <property type="molecule type" value="Genomic_DNA"/>
</dbReference>